<name>A0ABW4R0D8_9BACT</name>
<comment type="similarity">
    <text evidence="2">Belongs to the glycosyl hydrolase 8 (cellulase D) family.</text>
</comment>
<protein>
    <recommendedName>
        <fullName evidence="3">cellulase</fullName>
        <ecNumber evidence="3">3.2.1.4</ecNumber>
    </recommendedName>
</protein>
<dbReference type="EMBL" id="JBHUFD010000018">
    <property type="protein sequence ID" value="MFD1875323.1"/>
    <property type="molecule type" value="Genomic_DNA"/>
</dbReference>
<dbReference type="RefSeq" id="WP_382317889.1">
    <property type="nucleotide sequence ID" value="NZ_JBHUFD010000018.1"/>
</dbReference>
<dbReference type="SUPFAM" id="SSF48208">
    <property type="entry name" value="Six-hairpin glycosidases"/>
    <property type="match status" value="1"/>
</dbReference>
<keyword evidence="10" id="KW-1185">Reference proteome</keyword>
<keyword evidence="6" id="KW-0326">Glycosidase</keyword>
<evidence type="ECO:0000313" key="10">
    <source>
        <dbReference type="Proteomes" id="UP001597197"/>
    </source>
</evidence>
<dbReference type="PRINTS" id="PR00735">
    <property type="entry name" value="GLHYDRLASE8"/>
</dbReference>
<evidence type="ECO:0000313" key="9">
    <source>
        <dbReference type="EMBL" id="MFD1875323.1"/>
    </source>
</evidence>
<proteinExistence type="inferred from homology"/>
<gene>
    <name evidence="9" type="ORF">ACFSDX_23015</name>
</gene>
<dbReference type="Gene3D" id="1.50.10.10">
    <property type="match status" value="1"/>
</dbReference>
<evidence type="ECO:0000256" key="4">
    <source>
        <dbReference type="ARBA" id="ARBA00022801"/>
    </source>
</evidence>
<evidence type="ECO:0000256" key="1">
    <source>
        <dbReference type="ARBA" id="ARBA00000966"/>
    </source>
</evidence>
<comment type="catalytic activity">
    <reaction evidence="1">
        <text>Endohydrolysis of (1-&gt;4)-beta-D-glucosidic linkages in cellulose, lichenin and cereal beta-D-glucans.</text>
        <dbReference type="EC" id="3.2.1.4"/>
    </reaction>
</comment>
<evidence type="ECO:0000256" key="2">
    <source>
        <dbReference type="ARBA" id="ARBA00009209"/>
    </source>
</evidence>
<evidence type="ECO:0000256" key="5">
    <source>
        <dbReference type="ARBA" id="ARBA00023001"/>
    </source>
</evidence>
<keyword evidence="8" id="KW-0732">Signal</keyword>
<evidence type="ECO:0000256" key="7">
    <source>
        <dbReference type="ARBA" id="ARBA00023326"/>
    </source>
</evidence>
<keyword evidence="7" id="KW-0119">Carbohydrate metabolism</keyword>
<dbReference type="InterPro" id="IPR002037">
    <property type="entry name" value="Glyco_hydro_8"/>
</dbReference>
<organism evidence="9 10">
    <name type="scientific">Hymenobacter bucti</name>
    <dbReference type="NCBI Taxonomy" id="1844114"/>
    <lineage>
        <taxon>Bacteria</taxon>
        <taxon>Pseudomonadati</taxon>
        <taxon>Bacteroidota</taxon>
        <taxon>Cytophagia</taxon>
        <taxon>Cytophagales</taxon>
        <taxon>Hymenobacteraceae</taxon>
        <taxon>Hymenobacter</taxon>
    </lineage>
</organism>
<dbReference type="EC" id="3.2.1.4" evidence="3"/>
<comment type="caution">
    <text evidence="9">The sequence shown here is derived from an EMBL/GenBank/DDBJ whole genome shotgun (WGS) entry which is preliminary data.</text>
</comment>
<dbReference type="InterPro" id="IPR012341">
    <property type="entry name" value="6hp_glycosidase-like_sf"/>
</dbReference>
<keyword evidence="7" id="KW-0624">Polysaccharide degradation</keyword>
<dbReference type="GO" id="GO:0016787">
    <property type="term" value="F:hydrolase activity"/>
    <property type="evidence" value="ECO:0007669"/>
    <property type="project" value="UniProtKB-KW"/>
</dbReference>
<dbReference type="InterPro" id="IPR008928">
    <property type="entry name" value="6-hairpin_glycosidase_sf"/>
</dbReference>
<evidence type="ECO:0000256" key="8">
    <source>
        <dbReference type="SAM" id="SignalP"/>
    </source>
</evidence>
<evidence type="ECO:0000256" key="3">
    <source>
        <dbReference type="ARBA" id="ARBA00012601"/>
    </source>
</evidence>
<dbReference type="Proteomes" id="UP001597197">
    <property type="component" value="Unassembled WGS sequence"/>
</dbReference>
<feature type="chain" id="PRO_5046361751" description="cellulase" evidence="8">
    <location>
        <begin position="31"/>
        <end position="440"/>
    </location>
</feature>
<keyword evidence="5" id="KW-0136">Cellulose degradation</keyword>
<sequence length="440" mass="49990">MNYSYFADLGRRACLLALCLGYLGAGNASAQTPAKTRPAAPKGAFYTNKYPNLLREAGYSQADIDQKVAQAYHDVFEGPNKVYFEVGDSLAYVSDVKNEDARTEGLSYGLMVAVQLDKKEVFDRLWRWSKQHLQHQSGPLAGYFAWSINTTTMKRNSEGPASDGELYFVTSLLFAANRWGNDTGINYYQEARRILDASWKKDGTGDVYNLFNTKHKQISFVPVGEMYNWTDPSYHVPAFLEVWAEYAKDGHAQFYRDCADTARVFLHRACAAPTGLNYDYTEFSGRPHATKWAPPAFRYDSWRVPMNIAMDYVWFGKDPRWQQQYAQRFQGFLRAKGLNTFEDQFNVDGSRPDFILPAGKVKKLRHSLGLVATSAAASLMSPDAKRLDFVHALWQAKLAPYEDGYFDPYYDGLLYLFSLMHLSGKYQLIKPQAARLPSSK</sequence>
<feature type="signal peptide" evidence="8">
    <location>
        <begin position="1"/>
        <end position="30"/>
    </location>
</feature>
<accession>A0ABW4R0D8</accession>
<dbReference type="Pfam" id="PF01270">
    <property type="entry name" value="Glyco_hydro_8"/>
    <property type="match status" value="1"/>
</dbReference>
<evidence type="ECO:0000256" key="6">
    <source>
        <dbReference type="ARBA" id="ARBA00023295"/>
    </source>
</evidence>
<reference evidence="10" key="1">
    <citation type="journal article" date="2019" name="Int. J. Syst. Evol. Microbiol.">
        <title>The Global Catalogue of Microorganisms (GCM) 10K type strain sequencing project: providing services to taxonomists for standard genome sequencing and annotation.</title>
        <authorList>
            <consortium name="The Broad Institute Genomics Platform"/>
            <consortium name="The Broad Institute Genome Sequencing Center for Infectious Disease"/>
            <person name="Wu L."/>
            <person name="Ma J."/>
        </authorList>
    </citation>
    <scope>NUCLEOTIDE SEQUENCE [LARGE SCALE GENOMIC DNA]</scope>
    <source>
        <strain evidence="10">CGMCC 1.15795</strain>
    </source>
</reference>
<keyword evidence="4 9" id="KW-0378">Hydrolase</keyword>